<dbReference type="NCBIfam" id="NF001268">
    <property type="entry name" value="PRK00228.1-4"/>
    <property type="match status" value="1"/>
</dbReference>
<evidence type="ECO:0000256" key="2">
    <source>
        <dbReference type="HAMAP-Rule" id="MF_00758"/>
    </source>
</evidence>
<dbReference type="SUPFAM" id="SSF143456">
    <property type="entry name" value="VC0467-like"/>
    <property type="match status" value="1"/>
</dbReference>
<dbReference type="HAMAP" id="MF_00758">
    <property type="entry name" value="UPF0301"/>
    <property type="match status" value="1"/>
</dbReference>
<dbReference type="InterPro" id="IPR003774">
    <property type="entry name" value="AlgH-like"/>
</dbReference>
<name>A0ABV8UII8_9PROT</name>
<proteinExistence type="inferred from homology"/>
<evidence type="ECO:0000313" key="3">
    <source>
        <dbReference type="EMBL" id="MFC4350476.1"/>
    </source>
</evidence>
<dbReference type="Pfam" id="PF02622">
    <property type="entry name" value="DUF179"/>
    <property type="match status" value="1"/>
</dbReference>
<evidence type="ECO:0000313" key="4">
    <source>
        <dbReference type="Proteomes" id="UP001595799"/>
    </source>
</evidence>
<comment type="caution">
    <text evidence="3">The sequence shown here is derived from an EMBL/GenBank/DDBJ whole genome shotgun (WGS) entry which is preliminary data.</text>
</comment>
<dbReference type="RefSeq" id="WP_382420812.1">
    <property type="nucleotide sequence ID" value="NZ_JBHSCW010000001.1"/>
</dbReference>
<keyword evidence="4" id="KW-1185">Reference proteome</keyword>
<reference evidence="4" key="1">
    <citation type="journal article" date="2019" name="Int. J. Syst. Evol. Microbiol.">
        <title>The Global Catalogue of Microorganisms (GCM) 10K type strain sequencing project: providing services to taxonomists for standard genome sequencing and annotation.</title>
        <authorList>
            <consortium name="The Broad Institute Genomics Platform"/>
            <consortium name="The Broad Institute Genome Sequencing Center for Infectious Disease"/>
            <person name="Wu L."/>
            <person name="Ma J."/>
        </authorList>
    </citation>
    <scope>NUCLEOTIDE SEQUENCE [LARGE SCALE GENOMIC DNA]</scope>
    <source>
        <strain evidence="4">CECT 8472</strain>
    </source>
</reference>
<comment type="similarity">
    <text evidence="1 2">Belongs to the UPF0301 (AlgH) family.</text>
</comment>
<organism evidence="3 4">
    <name type="scientific">Fodinicurvata halophila</name>
    <dbReference type="NCBI Taxonomy" id="1419723"/>
    <lineage>
        <taxon>Bacteria</taxon>
        <taxon>Pseudomonadati</taxon>
        <taxon>Pseudomonadota</taxon>
        <taxon>Alphaproteobacteria</taxon>
        <taxon>Rhodospirillales</taxon>
        <taxon>Rhodovibrionaceae</taxon>
        <taxon>Fodinicurvata</taxon>
    </lineage>
</organism>
<dbReference type="PANTHER" id="PTHR30327">
    <property type="entry name" value="UNCHARACTERIZED PROTEIN YQGE"/>
    <property type="match status" value="1"/>
</dbReference>
<accession>A0ABV8UII8</accession>
<dbReference type="Gene3D" id="3.40.1740.10">
    <property type="entry name" value="VC0467-like"/>
    <property type="match status" value="1"/>
</dbReference>
<evidence type="ECO:0000256" key="1">
    <source>
        <dbReference type="ARBA" id="ARBA00009600"/>
    </source>
</evidence>
<sequence length="192" mass="20805">MTSSETEQAHSLEGQLLVAMPGMSDPRFERSVIYLCAHNAEGAMGIVINRLVESLTFPDLLQQLDIDNSNVDETIRVHFGGPVETGRGFVLHSSEYLQDSSLQIRDDVALTATVDILRDMANGQGPQHSLLALGYAGWDAGQLDQEMQANGWLTVTPDPGLIFEPDLDEKWNKAIGKLGFDVSKLSGAAGHA</sequence>
<dbReference type="Proteomes" id="UP001595799">
    <property type="component" value="Unassembled WGS sequence"/>
</dbReference>
<dbReference type="NCBIfam" id="NF001266">
    <property type="entry name" value="PRK00228.1-1"/>
    <property type="match status" value="1"/>
</dbReference>
<dbReference type="PANTHER" id="PTHR30327:SF1">
    <property type="entry name" value="UPF0301 PROTEIN YQGE"/>
    <property type="match status" value="1"/>
</dbReference>
<gene>
    <name evidence="3" type="ORF">ACFOW6_02840</name>
</gene>
<dbReference type="EMBL" id="JBHSCW010000001">
    <property type="protein sequence ID" value="MFC4350476.1"/>
    <property type="molecule type" value="Genomic_DNA"/>
</dbReference>
<protein>
    <recommendedName>
        <fullName evidence="2">UPF0301 protein ACFOW6_02840</fullName>
    </recommendedName>
</protein>